<dbReference type="PANTHER" id="PTHR43283">
    <property type="entry name" value="BETA-LACTAMASE-RELATED"/>
    <property type="match status" value="1"/>
</dbReference>
<evidence type="ECO:0000259" key="2">
    <source>
        <dbReference type="Pfam" id="PF00144"/>
    </source>
</evidence>
<feature type="chain" id="PRO_5007524689" evidence="1">
    <location>
        <begin position="21"/>
        <end position="342"/>
    </location>
</feature>
<dbReference type="SUPFAM" id="SSF56601">
    <property type="entry name" value="beta-lactamase/transpeptidase-like"/>
    <property type="match status" value="1"/>
</dbReference>
<reference evidence="4" key="1">
    <citation type="journal article" date="2017" name="Genome Announc.">
        <title>Draft Genome Sequence of Terrimicrobium sacchariphilum NM-5T, a Facultative Anaerobic Soil Bacterium of the Class Spartobacteria.</title>
        <authorList>
            <person name="Qiu Y.L."/>
            <person name="Tourlousse D.M."/>
            <person name="Matsuura N."/>
            <person name="Ohashi A."/>
            <person name="Sekiguchi Y."/>
        </authorList>
    </citation>
    <scope>NUCLEOTIDE SEQUENCE [LARGE SCALE GENOMIC DNA]</scope>
    <source>
        <strain evidence="4">NM-5</strain>
    </source>
</reference>
<organism evidence="3 4">
    <name type="scientific">Terrimicrobium sacchariphilum</name>
    <dbReference type="NCBI Taxonomy" id="690879"/>
    <lineage>
        <taxon>Bacteria</taxon>
        <taxon>Pseudomonadati</taxon>
        <taxon>Verrucomicrobiota</taxon>
        <taxon>Terrimicrobiia</taxon>
        <taxon>Terrimicrobiales</taxon>
        <taxon>Terrimicrobiaceae</taxon>
        <taxon>Terrimicrobium</taxon>
    </lineage>
</organism>
<dbReference type="Gene3D" id="3.40.710.10">
    <property type="entry name" value="DD-peptidase/beta-lactamase superfamily"/>
    <property type="match status" value="1"/>
</dbReference>
<keyword evidence="1" id="KW-0732">Signal</keyword>
<evidence type="ECO:0000256" key="1">
    <source>
        <dbReference type="SAM" id="SignalP"/>
    </source>
</evidence>
<keyword evidence="4" id="KW-1185">Reference proteome</keyword>
<dbReference type="InterPro" id="IPR001466">
    <property type="entry name" value="Beta-lactam-related"/>
</dbReference>
<dbReference type="Pfam" id="PF00144">
    <property type="entry name" value="Beta-lactamase"/>
    <property type="match status" value="1"/>
</dbReference>
<dbReference type="AlphaFoldDB" id="A0A146G5N6"/>
<protein>
    <submittedName>
        <fullName evidence="3">CubicO group peptidase, beta-lactamase class C family</fullName>
    </submittedName>
</protein>
<dbReference type="RefSeq" id="WP_075078666.1">
    <property type="nucleotide sequence ID" value="NZ_BDCO01000002.1"/>
</dbReference>
<evidence type="ECO:0000313" key="4">
    <source>
        <dbReference type="Proteomes" id="UP000076023"/>
    </source>
</evidence>
<name>A0A146G5N6_TERSA</name>
<dbReference type="InterPro" id="IPR012338">
    <property type="entry name" value="Beta-lactam/transpept-like"/>
</dbReference>
<sequence length="342" mass="37440">MKPIGVLIIISLFSAAVAQADPHSAAAYSARHGETALLVWQDGRTLVSRGRTSTGVQPPNVYSITKTLCAMGTMAAITKGWLKLDERASDAITEWKNDPRKRDITIRQLLDQTSGLNPGYETFYRPNLKDKQTAVARLSSVAKPGTTFAYGPAHYEALELVLARKLKQPPLPWINSVLLQPLGIPIAGWRRDREGTPYFSAGAHACATQLLAVGQVVRKEGWRWIFPIFSSPVFREAVQGSDANPAYGGGLWNNSLAAVKDAVSRDVEEAISAGLGRQEWNRTCLSREAPTDLLAMVGSYGQRVYIVPSQSLIIVRQGRESGFRDPEFLAAYFRPSGKTAKN</sequence>
<dbReference type="EMBL" id="BDCO01000002">
    <property type="protein sequence ID" value="GAT32861.1"/>
    <property type="molecule type" value="Genomic_DNA"/>
</dbReference>
<dbReference type="InterPro" id="IPR050789">
    <property type="entry name" value="Diverse_Enzym_Activities"/>
</dbReference>
<comment type="caution">
    <text evidence="3">The sequence shown here is derived from an EMBL/GenBank/DDBJ whole genome shotgun (WGS) entry which is preliminary data.</text>
</comment>
<dbReference type="OrthoDB" id="9814204at2"/>
<feature type="signal peptide" evidence="1">
    <location>
        <begin position="1"/>
        <end position="20"/>
    </location>
</feature>
<accession>A0A146G5N6</accession>
<gene>
    <name evidence="3" type="ORF">TSACC_21263</name>
</gene>
<dbReference type="STRING" id="690879.TSACC_21263"/>
<feature type="domain" description="Beta-lactamase-related" evidence="2">
    <location>
        <begin position="35"/>
        <end position="210"/>
    </location>
</feature>
<dbReference type="PANTHER" id="PTHR43283:SF7">
    <property type="entry name" value="BETA-LACTAMASE-RELATED DOMAIN-CONTAINING PROTEIN"/>
    <property type="match status" value="1"/>
</dbReference>
<evidence type="ECO:0000313" key="3">
    <source>
        <dbReference type="EMBL" id="GAT32861.1"/>
    </source>
</evidence>
<proteinExistence type="predicted"/>
<dbReference type="InParanoid" id="A0A146G5N6"/>
<dbReference type="Proteomes" id="UP000076023">
    <property type="component" value="Unassembled WGS sequence"/>
</dbReference>